<dbReference type="Proteomes" id="UP000594892">
    <property type="component" value="Chromosome 2"/>
</dbReference>
<dbReference type="GeneID" id="45699089"/>
<evidence type="ECO:0000313" key="2">
    <source>
        <dbReference type="Proteomes" id="UP000594892"/>
    </source>
</evidence>
<dbReference type="AlphaFoldDB" id="A0AAP9Y8L8"/>
<organism evidence="1 2">
    <name type="scientific">Burkholderia glumae</name>
    <name type="common">Pseudomonas glumae</name>
    <dbReference type="NCBI Taxonomy" id="337"/>
    <lineage>
        <taxon>Bacteria</taxon>
        <taxon>Pseudomonadati</taxon>
        <taxon>Pseudomonadota</taxon>
        <taxon>Betaproteobacteria</taxon>
        <taxon>Burkholderiales</taxon>
        <taxon>Burkholderiaceae</taxon>
        <taxon>Burkholderia</taxon>
    </lineage>
</organism>
<accession>A0AAP9Y8L8</accession>
<name>A0AAP9Y8L8_BURGL</name>
<dbReference type="EMBL" id="CP065601">
    <property type="protein sequence ID" value="QPQ93405.1"/>
    <property type="molecule type" value="Genomic_DNA"/>
</dbReference>
<proteinExistence type="predicted"/>
<reference evidence="1 2" key="1">
    <citation type="submission" date="2020-12" db="EMBL/GenBank/DDBJ databases">
        <title>FDA dAtabase for Regulatory Grade micrObial Sequences (FDA-ARGOS): Supporting development and validation of Infectious Disease Dx tests.</title>
        <authorList>
            <person name="Minogue T."/>
            <person name="Wolcott M."/>
            <person name="Wasieloski L."/>
            <person name="Aguilar W."/>
            <person name="Moore D."/>
            <person name="Jaissle J."/>
            <person name="Tallon L."/>
            <person name="Sadzewicz L."/>
            <person name="Zhao X."/>
            <person name="Boylan J."/>
            <person name="Ott S."/>
            <person name="Bowen H."/>
            <person name="Vavikolanu K."/>
            <person name="Mehta A."/>
            <person name="Aluvathingal J."/>
            <person name="Nadendla S."/>
            <person name="Yan Y."/>
            <person name="Sichtig H."/>
        </authorList>
    </citation>
    <scope>NUCLEOTIDE SEQUENCE [LARGE SCALE GENOMIC DNA]</scope>
    <source>
        <strain evidence="1 2">FDAARGOS_949</strain>
    </source>
</reference>
<gene>
    <name evidence="1" type="ORF">I6H06_14225</name>
</gene>
<dbReference type="RefSeq" id="WP_124837369.1">
    <property type="nucleotide sequence ID" value="NZ_CP033641.1"/>
</dbReference>
<evidence type="ECO:0000313" key="1">
    <source>
        <dbReference type="EMBL" id="QPQ93405.1"/>
    </source>
</evidence>
<sequence>MAAPLLPRHGGGASPARLRVKRLHCAKPLHCRFSESIPSRPIVLTRHARIDRSTANNQYPPNRSGYAALRSQTIHIETNSERQAIALMKPH</sequence>
<protein>
    <submittedName>
        <fullName evidence="1">Uncharacterized protein</fullName>
    </submittedName>
</protein>